<name>A0A5B7JQS1_PORTR</name>
<accession>A0A5B7JQS1</accession>
<evidence type="ECO:0000313" key="1">
    <source>
        <dbReference type="EMBL" id="MPC96793.1"/>
    </source>
</evidence>
<dbReference type="EMBL" id="VSRR010107379">
    <property type="protein sequence ID" value="MPC96793.1"/>
    <property type="molecule type" value="Genomic_DNA"/>
</dbReference>
<dbReference type="AlphaFoldDB" id="A0A5B7JQS1"/>
<dbReference type="Proteomes" id="UP000324222">
    <property type="component" value="Unassembled WGS sequence"/>
</dbReference>
<protein>
    <submittedName>
        <fullName evidence="1">Uncharacterized protein</fullName>
    </submittedName>
</protein>
<sequence length="41" mass="4448">MVVVLSAEVTGGWWLVGVRQALCGYSLEKWSASGIARTPLR</sequence>
<comment type="caution">
    <text evidence="1">The sequence shown here is derived from an EMBL/GenBank/DDBJ whole genome shotgun (WGS) entry which is preliminary data.</text>
</comment>
<organism evidence="1 2">
    <name type="scientific">Portunus trituberculatus</name>
    <name type="common">Swimming crab</name>
    <name type="synonym">Neptunus trituberculatus</name>
    <dbReference type="NCBI Taxonomy" id="210409"/>
    <lineage>
        <taxon>Eukaryota</taxon>
        <taxon>Metazoa</taxon>
        <taxon>Ecdysozoa</taxon>
        <taxon>Arthropoda</taxon>
        <taxon>Crustacea</taxon>
        <taxon>Multicrustacea</taxon>
        <taxon>Malacostraca</taxon>
        <taxon>Eumalacostraca</taxon>
        <taxon>Eucarida</taxon>
        <taxon>Decapoda</taxon>
        <taxon>Pleocyemata</taxon>
        <taxon>Brachyura</taxon>
        <taxon>Eubrachyura</taxon>
        <taxon>Portunoidea</taxon>
        <taxon>Portunidae</taxon>
        <taxon>Portuninae</taxon>
        <taxon>Portunus</taxon>
    </lineage>
</organism>
<proteinExistence type="predicted"/>
<keyword evidence="2" id="KW-1185">Reference proteome</keyword>
<gene>
    <name evidence="1" type="ORF">E2C01_092071</name>
</gene>
<reference evidence="1 2" key="1">
    <citation type="submission" date="2019-05" db="EMBL/GenBank/DDBJ databases">
        <title>Another draft genome of Portunus trituberculatus and its Hox gene families provides insights of decapod evolution.</title>
        <authorList>
            <person name="Jeong J.-H."/>
            <person name="Song I."/>
            <person name="Kim S."/>
            <person name="Choi T."/>
            <person name="Kim D."/>
            <person name="Ryu S."/>
            <person name="Kim W."/>
        </authorList>
    </citation>
    <scope>NUCLEOTIDE SEQUENCE [LARGE SCALE GENOMIC DNA]</scope>
    <source>
        <tissue evidence="1">Muscle</tissue>
    </source>
</reference>
<evidence type="ECO:0000313" key="2">
    <source>
        <dbReference type="Proteomes" id="UP000324222"/>
    </source>
</evidence>